<dbReference type="HAMAP" id="MF_03010">
    <property type="entry name" value="eIF3k"/>
    <property type="match status" value="1"/>
</dbReference>
<dbReference type="GO" id="GO:0003743">
    <property type="term" value="F:translation initiation factor activity"/>
    <property type="evidence" value="ECO:0007669"/>
    <property type="project" value="UniProtKB-UniRule"/>
</dbReference>
<gene>
    <name evidence="6" type="ORF">KFE25_001695</name>
</gene>
<comment type="subunit">
    <text evidence="4">Component of the eukaryotic translation initiation factor 3 (eIF-3) complex.</text>
</comment>
<feature type="domain" description="PCI" evidence="5">
    <location>
        <begin position="25"/>
        <end position="186"/>
    </location>
</feature>
<dbReference type="Gene3D" id="1.10.10.10">
    <property type="entry name" value="Winged helix-like DNA-binding domain superfamily/Winged helix DNA-binding domain"/>
    <property type="match status" value="1"/>
</dbReference>
<dbReference type="SUPFAM" id="SSF46785">
    <property type="entry name" value="Winged helix' DNA-binding domain"/>
    <property type="match status" value="1"/>
</dbReference>
<comment type="function">
    <text evidence="4">Component of the eukaryotic translation initiation factor 3 (eIF-3) complex, which is involved in protein synthesis of a specialized repertoire of mRNAs and, together with other initiation factors, stimulates binding of mRNA and methionyl-tRNAi to the 40S ribosome. The eIF-3 complex specifically targets and initiates translation of a subset of mRNAs involved in cell proliferation.</text>
</comment>
<dbReference type="GO" id="GO:0033290">
    <property type="term" value="C:eukaryotic 48S preinitiation complex"/>
    <property type="evidence" value="ECO:0007669"/>
    <property type="project" value="UniProtKB-UniRule"/>
</dbReference>
<dbReference type="InterPro" id="IPR036390">
    <property type="entry name" value="WH_DNA-bd_sf"/>
</dbReference>
<dbReference type="GO" id="GO:0001732">
    <property type="term" value="P:formation of cytoplasmic translation initiation complex"/>
    <property type="evidence" value="ECO:0007669"/>
    <property type="project" value="UniProtKB-UniRule"/>
</dbReference>
<evidence type="ECO:0000313" key="7">
    <source>
        <dbReference type="Proteomes" id="UP000751190"/>
    </source>
</evidence>
<comment type="similarity">
    <text evidence="4">Belongs to the eIF-3 subunit K family.</text>
</comment>
<keyword evidence="7" id="KW-1185">Reference proteome</keyword>
<evidence type="ECO:0000256" key="3">
    <source>
        <dbReference type="ARBA" id="ARBA00022917"/>
    </source>
</evidence>
<dbReference type="InterPro" id="IPR016024">
    <property type="entry name" value="ARM-type_fold"/>
</dbReference>
<keyword evidence="3 4" id="KW-0648">Protein biosynthesis</keyword>
<evidence type="ECO:0000256" key="2">
    <source>
        <dbReference type="ARBA" id="ARBA00022540"/>
    </source>
</evidence>
<reference evidence="6" key="1">
    <citation type="submission" date="2021-05" db="EMBL/GenBank/DDBJ databases">
        <title>The genome of the haptophyte Pavlova lutheri (Diacronema luteri, Pavlovales) - a model for lipid biosynthesis in eukaryotic algae.</title>
        <authorList>
            <person name="Hulatt C.J."/>
            <person name="Posewitz M.C."/>
        </authorList>
    </citation>
    <scope>NUCLEOTIDE SEQUENCE</scope>
    <source>
        <strain evidence="6">NIVA-4/92</strain>
    </source>
</reference>
<accession>A0A8J6C5T5</accession>
<proteinExistence type="inferred from homology"/>
<comment type="subcellular location">
    <subcellularLocation>
        <location evidence="4">Cytoplasm</location>
    </subcellularLocation>
</comment>
<dbReference type="AlphaFoldDB" id="A0A8J6C5T5"/>
<dbReference type="GO" id="GO:0016282">
    <property type="term" value="C:eukaryotic 43S preinitiation complex"/>
    <property type="evidence" value="ECO:0007669"/>
    <property type="project" value="UniProtKB-UniRule"/>
</dbReference>
<dbReference type="GO" id="GO:0003723">
    <property type="term" value="F:RNA binding"/>
    <property type="evidence" value="ECO:0007669"/>
    <property type="project" value="UniProtKB-UniRule"/>
</dbReference>
<sequence>MADLDIERIPALEASVDAQCAKGTYELDDNLLLLKLYQFFPEKANPAVIARVLVKALMHLPETDFLLCMYLIPERIATEAPVLPIVEMSNRLETCQFQAFWEELAASRELVDVAPGFDDAIRDYALGVVSLTYQVIDLKYLGEILHVSDAATLDQHVAKIGSREGDKVRVKLSDDNQAKVKEPDDASAVRADQLAKAMRAMAHVL</sequence>
<dbReference type="Pfam" id="PF10075">
    <property type="entry name" value="CSN8_PSD8_EIF3K"/>
    <property type="match status" value="1"/>
</dbReference>
<organism evidence="6 7">
    <name type="scientific">Diacronema lutheri</name>
    <name type="common">Unicellular marine alga</name>
    <name type="synonym">Monochrysis lutheri</name>
    <dbReference type="NCBI Taxonomy" id="2081491"/>
    <lineage>
        <taxon>Eukaryota</taxon>
        <taxon>Haptista</taxon>
        <taxon>Haptophyta</taxon>
        <taxon>Pavlovophyceae</taxon>
        <taxon>Pavlovales</taxon>
        <taxon>Pavlovaceae</taxon>
        <taxon>Diacronema</taxon>
    </lineage>
</organism>
<protein>
    <recommendedName>
        <fullName evidence="4">Eukaryotic translation initiation factor 3 subunit K</fullName>
        <shortName evidence="4">eIF3k</shortName>
    </recommendedName>
    <alternativeName>
        <fullName evidence="4">eIF-3 p25</fullName>
    </alternativeName>
</protein>
<dbReference type="OrthoDB" id="337745at2759"/>
<dbReference type="GO" id="GO:0043022">
    <property type="term" value="F:ribosome binding"/>
    <property type="evidence" value="ECO:0007669"/>
    <property type="project" value="InterPro"/>
</dbReference>
<dbReference type="Proteomes" id="UP000751190">
    <property type="component" value="Unassembled WGS sequence"/>
</dbReference>
<dbReference type="SUPFAM" id="SSF48371">
    <property type="entry name" value="ARM repeat"/>
    <property type="match status" value="1"/>
</dbReference>
<dbReference type="InterPro" id="IPR009374">
    <property type="entry name" value="eIF3k"/>
</dbReference>
<evidence type="ECO:0000256" key="1">
    <source>
        <dbReference type="ARBA" id="ARBA00022490"/>
    </source>
</evidence>
<evidence type="ECO:0000256" key="4">
    <source>
        <dbReference type="HAMAP-Rule" id="MF_03010"/>
    </source>
</evidence>
<dbReference type="PANTHER" id="PTHR13022:SF0">
    <property type="entry name" value="EUKARYOTIC TRANSLATION INITIATION FACTOR 3 SUBUNIT K"/>
    <property type="match status" value="1"/>
</dbReference>
<keyword evidence="2 4" id="KW-0396">Initiation factor</keyword>
<evidence type="ECO:0000259" key="5">
    <source>
        <dbReference type="PROSITE" id="PS50250"/>
    </source>
</evidence>
<dbReference type="PROSITE" id="PS50250">
    <property type="entry name" value="PCI"/>
    <property type="match status" value="1"/>
</dbReference>
<dbReference type="GO" id="GO:0006446">
    <property type="term" value="P:regulation of translational initiation"/>
    <property type="evidence" value="ECO:0007669"/>
    <property type="project" value="InterPro"/>
</dbReference>
<name>A0A8J6C5T5_DIALT</name>
<dbReference type="Gene3D" id="1.25.40.250">
    <property type="entry name" value="ARM repeat, domain 1"/>
    <property type="match status" value="1"/>
</dbReference>
<dbReference type="InterPro" id="IPR033464">
    <property type="entry name" value="CSN8_PSD8_EIF3K"/>
</dbReference>
<dbReference type="InterPro" id="IPR036388">
    <property type="entry name" value="WH-like_DNA-bd_sf"/>
</dbReference>
<dbReference type="EMBL" id="JAGTXO010000018">
    <property type="protein sequence ID" value="KAG8462922.1"/>
    <property type="molecule type" value="Genomic_DNA"/>
</dbReference>
<dbReference type="PANTHER" id="PTHR13022">
    <property type="entry name" value="EUKARYOTIC TRANSLATION INITIATION FACTOR 3 SUBUNIT 11"/>
    <property type="match status" value="1"/>
</dbReference>
<evidence type="ECO:0000313" key="6">
    <source>
        <dbReference type="EMBL" id="KAG8462922.1"/>
    </source>
</evidence>
<dbReference type="InterPro" id="IPR016020">
    <property type="entry name" value="Transl_init_fac_sub12_N_euk"/>
</dbReference>
<dbReference type="GO" id="GO:0005852">
    <property type="term" value="C:eukaryotic translation initiation factor 3 complex"/>
    <property type="evidence" value="ECO:0007669"/>
    <property type="project" value="UniProtKB-UniRule"/>
</dbReference>
<comment type="caution">
    <text evidence="6">The sequence shown here is derived from an EMBL/GenBank/DDBJ whole genome shotgun (WGS) entry which is preliminary data.</text>
</comment>
<keyword evidence="1 4" id="KW-0963">Cytoplasm</keyword>
<dbReference type="InterPro" id="IPR000717">
    <property type="entry name" value="PCI_dom"/>
</dbReference>
<dbReference type="OMA" id="GDDLCAD"/>